<dbReference type="PANTHER" id="PTHR48043">
    <property type="entry name" value="EG:EG0003.4 PROTEIN-RELATED"/>
    <property type="match status" value="1"/>
</dbReference>
<organism evidence="4 5">
    <name type="scientific">Aureobasidium uvarum</name>
    <dbReference type="NCBI Taxonomy" id="2773716"/>
    <lineage>
        <taxon>Eukaryota</taxon>
        <taxon>Fungi</taxon>
        <taxon>Dikarya</taxon>
        <taxon>Ascomycota</taxon>
        <taxon>Pezizomycotina</taxon>
        <taxon>Dothideomycetes</taxon>
        <taxon>Dothideomycetidae</taxon>
        <taxon>Dothideales</taxon>
        <taxon>Saccotheciaceae</taxon>
        <taxon>Aureobasidium</taxon>
    </lineage>
</organism>
<keyword evidence="2" id="KW-0808">Transferase</keyword>
<dbReference type="InterPro" id="IPR050271">
    <property type="entry name" value="UDP-glycosyltransferase"/>
</dbReference>
<dbReference type="Gene3D" id="3.40.50.2000">
    <property type="entry name" value="Glycogen Phosphorylase B"/>
    <property type="match status" value="1"/>
</dbReference>
<feature type="domain" description="Erythromycin biosynthesis protein CIII-like C-terminal" evidence="3">
    <location>
        <begin position="136"/>
        <end position="217"/>
    </location>
</feature>
<dbReference type="GO" id="GO:0008194">
    <property type="term" value="F:UDP-glycosyltransferase activity"/>
    <property type="evidence" value="ECO:0007669"/>
    <property type="project" value="TreeGrafter"/>
</dbReference>
<dbReference type="SUPFAM" id="SSF53756">
    <property type="entry name" value="UDP-Glycosyltransferase/glycogen phosphorylase"/>
    <property type="match status" value="1"/>
</dbReference>
<comment type="caution">
    <text evidence="4">The sequence shown here is derived from an EMBL/GenBank/DDBJ whole genome shotgun (WGS) entry which is preliminary data.</text>
</comment>
<keyword evidence="1" id="KW-0328">Glycosyltransferase</keyword>
<proteinExistence type="predicted"/>
<dbReference type="Proteomes" id="UP000745764">
    <property type="component" value="Unassembled WGS sequence"/>
</dbReference>
<name>A0A9N8KTN5_9PEZI</name>
<dbReference type="Pfam" id="PF06722">
    <property type="entry name" value="EryCIII-like_C"/>
    <property type="match status" value="1"/>
</dbReference>
<sequence length="244" mass="26570">MFEGFGDAHILLPSTPAIDYDFFVPPHVTPCGPIIPPFEPLAETSPKLDAWLKQGPTVLINLGSHIVADQHLASEFAVAIKTLLDRRPDIQILWKLKTKDDLGDALRVIASEIESKRVWIEPWLSAPPIAILTIGNVVCMVHHGGSNSYHEAILAGVPQVVLPVWIDTYDFAIRVEYLGIGVWGNRVAAPYAESSELGKALIQVVDGDGSAAMSVKAKQIAVPFQERPGRQVAYEKVVEILGAI</sequence>
<dbReference type="EMBL" id="CAINUL010000015">
    <property type="protein sequence ID" value="CAD0112611.1"/>
    <property type="molecule type" value="Genomic_DNA"/>
</dbReference>
<dbReference type="InterPro" id="IPR010610">
    <property type="entry name" value="EryCIII-like_C"/>
</dbReference>
<dbReference type="OrthoDB" id="5835829at2759"/>
<evidence type="ECO:0000256" key="2">
    <source>
        <dbReference type="ARBA" id="ARBA00022679"/>
    </source>
</evidence>
<dbReference type="AlphaFoldDB" id="A0A9N8KTN5"/>
<keyword evidence="5" id="KW-1185">Reference proteome</keyword>
<evidence type="ECO:0000313" key="5">
    <source>
        <dbReference type="Proteomes" id="UP000745764"/>
    </source>
</evidence>
<dbReference type="PANTHER" id="PTHR48043:SF145">
    <property type="entry name" value="FI06409P-RELATED"/>
    <property type="match status" value="1"/>
</dbReference>
<protein>
    <recommendedName>
        <fullName evidence="3">Erythromycin biosynthesis protein CIII-like C-terminal domain-containing protein</fullName>
    </recommendedName>
</protein>
<evidence type="ECO:0000313" key="4">
    <source>
        <dbReference type="EMBL" id="CAD0112611.1"/>
    </source>
</evidence>
<reference evidence="4" key="1">
    <citation type="submission" date="2020-06" db="EMBL/GenBank/DDBJ databases">
        <authorList>
            <person name="Onetto C."/>
        </authorList>
    </citation>
    <scope>NUCLEOTIDE SEQUENCE</scope>
</reference>
<gene>
    <name evidence="4" type="ORF">AWRI4620_LOCUS6866</name>
</gene>
<accession>A0A9N8KTN5</accession>
<evidence type="ECO:0000256" key="1">
    <source>
        <dbReference type="ARBA" id="ARBA00022676"/>
    </source>
</evidence>
<evidence type="ECO:0000259" key="3">
    <source>
        <dbReference type="Pfam" id="PF06722"/>
    </source>
</evidence>